<dbReference type="RefSeq" id="WP_277865903.1">
    <property type="nucleotide sequence ID" value="NZ_JAKKUT010000002.1"/>
</dbReference>
<dbReference type="EMBL" id="JAKKUT010000002">
    <property type="protein sequence ID" value="MDG2989979.1"/>
    <property type="molecule type" value="Genomic_DNA"/>
</dbReference>
<evidence type="ECO:0000313" key="2">
    <source>
        <dbReference type="EMBL" id="MDG2989979.1"/>
    </source>
</evidence>
<organism evidence="2 3">
    <name type="scientific">Candidatus Synechococcus calcipolaris G9</name>
    <dbReference type="NCBI Taxonomy" id="1497997"/>
    <lineage>
        <taxon>Bacteria</taxon>
        <taxon>Bacillati</taxon>
        <taxon>Cyanobacteriota</taxon>
        <taxon>Cyanophyceae</taxon>
        <taxon>Synechococcales</taxon>
        <taxon>Synechococcaceae</taxon>
        <taxon>Synechococcus</taxon>
    </lineage>
</organism>
<comment type="caution">
    <text evidence="2">The sequence shown here is derived from an EMBL/GenBank/DDBJ whole genome shotgun (WGS) entry which is preliminary data.</text>
</comment>
<dbReference type="Gene3D" id="3.40.50.2000">
    <property type="entry name" value="Glycogen Phosphorylase B"/>
    <property type="match status" value="1"/>
</dbReference>
<gene>
    <name evidence="2" type="ORF">L3556_03380</name>
</gene>
<dbReference type="SUPFAM" id="SSF53756">
    <property type="entry name" value="UDP-Glycosyltransferase/glycogen phosphorylase"/>
    <property type="match status" value="1"/>
</dbReference>
<name>A0ABT6EW18_9SYNE</name>
<evidence type="ECO:0000313" key="3">
    <source>
        <dbReference type="Proteomes" id="UP001154265"/>
    </source>
</evidence>
<dbReference type="Pfam" id="PF00534">
    <property type="entry name" value="Glycos_transf_1"/>
    <property type="match status" value="1"/>
</dbReference>
<feature type="domain" description="Glycosyl transferase family 1" evidence="1">
    <location>
        <begin position="240"/>
        <end position="345"/>
    </location>
</feature>
<proteinExistence type="predicted"/>
<dbReference type="InterPro" id="IPR001296">
    <property type="entry name" value="Glyco_trans_1"/>
</dbReference>
<reference evidence="2" key="1">
    <citation type="journal article" date="2022" name="Genome Biol. Evol.">
        <title>A New Gene Family Diagnostic for Intracellular Biomineralization of Amorphous Ca Carbonates by Cyanobacteria.</title>
        <authorList>
            <person name="Benzerara K."/>
            <person name="Duprat E."/>
            <person name="Bitard-Feildel T."/>
            <person name="Caumes G."/>
            <person name="Cassier-Chauvat C."/>
            <person name="Chauvat F."/>
            <person name="Dezi M."/>
            <person name="Diop S.I."/>
            <person name="Gaschignard G."/>
            <person name="Gorgen S."/>
            <person name="Gugger M."/>
            <person name="Lopez-Garcia P."/>
            <person name="Millet M."/>
            <person name="Skouri-Panet F."/>
            <person name="Moreira D."/>
            <person name="Callebaut I."/>
        </authorList>
    </citation>
    <scope>NUCLEOTIDE SEQUENCE</scope>
    <source>
        <strain evidence="2">G9</strain>
    </source>
</reference>
<dbReference type="Proteomes" id="UP001154265">
    <property type="component" value="Unassembled WGS sequence"/>
</dbReference>
<reference evidence="2" key="2">
    <citation type="submission" date="2022-01" db="EMBL/GenBank/DDBJ databases">
        <authorList>
            <person name="Zivanovic Y."/>
            <person name="Moreira D."/>
            <person name="Lopez-Garcia P."/>
        </authorList>
    </citation>
    <scope>NUCLEOTIDE SEQUENCE</scope>
    <source>
        <strain evidence="2">G9</strain>
    </source>
</reference>
<protein>
    <recommendedName>
        <fullName evidence="1">Glycosyl transferase family 1 domain-containing protein</fullName>
    </recommendedName>
</protein>
<accession>A0ABT6EW18</accession>
<sequence length="421" mass="48757">MKIGFYGGLANNTYVAAKSFHRQGIDVVYIRDIVDTFPFSQPVWEDVSFTLSYEDISNCHFTRQKWTEIEEKLGWQLPEYMLDPSKIDGKLTEYYQNNLILNFWYLRKSEYRKKIILAMQSVDCLIVCGIEATILAWASGRPYIIWPHGGDIRFASDFDQKWTSTLNNIKKELQRYVLKEAYKKCLWIGSHDPTGIGGHVTPINYSIEYFPLPLKGKKRLPKKERSNKLKQCLEKLQINVSENSYCVFIPSRIDYYWKGTDRLLAAIEHIQPNNIHFLFSGWGKDYYKAKNRMKEYSCCTFMPCAISKPILYELFSSVDLVIDQFCLGTYGTSALEAISVGTPVMMFIKNEAFAHKEWLPPPVLNVKSADEITKFLIKIDTGCLDFDFYSSEITRWFNKTHNETIAVSKVFSKIEDSLAAL</sequence>
<keyword evidence="3" id="KW-1185">Reference proteome</keyword>
<evidence type="ECO:0000259" key="1">
    <source>
        <dbReference type="Pfam" id="PF00534"/>
    </source>
</evidence>